<evidence type="ECO:0000313" key="1">
    <source>
        <dbReference type="EMBL" id="ACT95820.1"/>
    </source>
</evidence>
<dbReference type="Pfam" id="PF04255">
    <property type="entry name" value="DUF433"/>
    <property type="match status" value="1"/>
</dbReference>
<dbReference type="PANTHER" id="PTHR34849">
    <property type="entry name" value="SSL5025 PROTEIN"/>
    <property type="match status" value="1"/>
</dbReference>
<organism evidence="1 2">
    <name type="scientific">Dyadobacter fermentans (strain ATCC 700827 / DSM 18053 / CIP 107007 / KCTC 52180 / NS114)</name>
    <dbReference type="NCBI Taxonomy" id="471854"/>
    <lineage>
        <taxon>Bacteria</taxon>
        <taxon>Pseudomonadati</taxon>
        <taxon>Bacteroidota</taxon>
        <taxon>Cytophagia</taxon>
        <taxon>Cytophagales</taxon>
        <taxon>Spirosomataceae</taxon>
        <taxon>Dyadobacter</taxon>
    </lineage>
</organism>
<dbReference type="InterPro" id="IPR009057">
    <property type="entry name" value="Homeodomain-like_sf"/>
</dbReference>
<dbReference type="PANTHER" id="PTHR34849:SF3">
    <property type="entry name" value="SSR2962 PROTEIN"/>
    <property type="match status" value="1"/>
</dbReference>
<dbReference type="InterPro" id="IPR007367">
    <property type="entry name" value="DUF433"/>
</dbReference>
<name>C6W3X2_DYAFD</name>
<dbReference type="eggNOG" id="COG2442">
    <property type="taxonomic scope" value="Bacteria"/>
</dbReference>
<dbReference type="OrthoDB" id="1494556at2"/>
<dbReference type="KEGG" id="dfe:Dfer_4619"/>
<keyword evidence="2" id="KW-1185">Reference proteome</keyword>
<dbReference type="Proteomes" id="UP000002011">
    <property type="component" value="Chromosome"/>
</dbReference>
<proteinExistence type="predicted"/>
<reference evidence="1 2" key="1">
    <citation type="journal article" date="2009" name="Stand. Genomic Sci.">
        <title>Complete genome sequence of Dyadobacter fermentans type strain (NS114).</title>
        <authorList>
            <person name="Lang E."/>
            <person name="Lapidus A."/>
            <person name="Chertkov O."/>
            <person name="Brettin T."/>
            <person name="Detter J.C."/>
            <person name="Han C."/>
            <person name="Copeland A."/>
            <person name="Glavina Del Rio T."/>
            <person name="Nolan M."/>
            <person name="Chen F."/>
            <person name="Lucas S."/>
            <person name="Tice H."/>
            <person name="Cheng J.F."/>
            <person name="Land M."/>
            <person name="Hauser L."/>
            <person name="Chang Y.J."/>
            <person name="Jeffries C.D."/>
            <person name="Kopitz M."/>
            <person name="Bruce D."/>
            <person name="Goodwin L."/>
            <person name="Pitluck S."/>
            <person name="Ovchinnikova G."/>
            <person name="Pati A."/>
            <person name="Ivanova N."/>
            <person name="Mavrommatis K."/>
            <person name="Chen A."/>
            <person name="Palaniappan K."/>
            <person name="Chain P."/>
            <person name="Bristow J."/>
            <person name="Eisen J.A."/>
            <person name="Markowitz V."/>
            <person name="Hugenholtz P."/>
            <person name="Goker M."/>
            <person name="Rohde M."/>
            <person name="Kyrpides N.C."/>
            <person name="Klenk H.P."/>
        </authorList>
    </citation>
    <scope>NUCLEOTIDE SEQUENCE [LARGE SCALE GENOMIC DNA]</scope>
    <source>
        <strain evidence="2">ATCC 700827 / DSM 18053 / CIP 107007 / KCTC 52180 / NS114</strain>
    </source>
</reference>
<gene>
    <name evidence="1" type="ordered locus">Dfer_4619</name>
</gene>
<dbReference type="EMBL" id="CP001619">
    <property type="protein sequence ID" value="ACT95820.1"/>
    <property type="molecule type" value="Genomic_DNA"/>
</dbReference>
<accession>C6W3X2</accession>
<dbReference type="HOGENOM" id="CLU_126005_2_1_10"/>
<dbReference type="RefSeq" id="WP_015814061.1">
    <property type="nucleotide sequence ID" value="NC_013037.1"/>
</dbReference>
<dbReference type="SUPFAM" id="SSF46689">
    <property type="entry name" value="Homeodomain-like"/>
    <property type="match status" value="1"/>
</dbReference>
<dbReference type="AlphaFoldDB" id="C6W3X2"/>
<evidence type="ECO:0000313" key="2">
    <source>
        <dbReference type="Proteomes" id="UP000002011"/>
    </source>
</evidence>
<dbReference type="STRING" id="471854.Dfer_4619"/>
<sequence>MTTYITERIAIDPDICNGKPIIRGMRITVQTVLEFLFAGTTRDELLYQYPALENEDIDACFEFTIEMMNRNYFIKDIKHVA</sequence>
<dbReference type="Gene3D" id="1.10.10.10">
    <property type="entry name" value="Winged helix-like DNA-binding domain superfamily/Winged helix DNA-binding domain"/>
    <property type="match status" value="1"/>
</dbReference>
<evidence type="ECO:0008006" key="3">
    <source>
        <dbReference type="Google" id="ProtNLM"/>
    </source>
</evidence>
<protein>
    <recommendedName>
        <fullName evidence="3">DUF433 domain-containing protein</fullName>
    </recommendedName>
</protein>
<dbReference type="InterPro" id="IPR036388">
    <property type="entry name" value="WH-like_DNA-bd_sf"/>
</dbReference>